<dbReference type="InterPro" id="IPR001300">
    <property type="entry name" value="Peptidase_C2_calpain_cat"/>
</dbReference>
<comment type="caution">
    <text evidence="5">Lacks conserved residue(s) required for the propagation of feature annotation.</text>
</comment>
<dbReference type="GO" id="GO:0005681">
    <property type="term" value="C:spliceosomal complex"/>
    <property type="evidence" value="ECO:0007669"/>
    <property type="project" value="TreeGrafter"/>
</dbReference>
<dbReference type="InterPro" id="IPR000169">
    <property type="entry name" value="Pept_cys_AS"/>
</dbReference>
<dbReference type="GO" id="GO:0004198">
    <property type="term" value="F:calcium-dependent cysteine-type endopeptidase activity"/>
    <property type="evidence" value="ECO:0007669"/>
    <property type="project" value="InterPro"/>
</dbReference>
<accession>A0A813D755</accession>
<evidence type="ECO:0000313" key="9">
    <source>
        <dbReference type="Proteomes" id="UP000654075"/>
    </source>
</evidence>
<dbReference type="SUPFAM" id="SSF54001">
    <property type="entry name" value="Cysteine proteinases"/>
    <property type="match status" value="2"/>
</dbReference>
<dbReference type="PRINTS" id="PR00322">
    <property type="entry name" value="G10"/>
</dbReference>
<evidence type="ECO:0000256" key="6">
    <source>
        <dbReference type="SAM" id="MobiDB-lite"/>
    </source>
</evidence>
<dbReference type="PROSITE" id="PS00139">
    <property type="entry name" value="THIOL_PROTEASE_CYS"/>
    <property type="match status" value="1"/>
</dbReference>
<proteinExistence type="inferred from homology"/>
<gene>
    <name evidence="8" type="ORF">PGLA1383_LOCUS1544</name>
</gene>
<dbReference type="GO" id="GO:0006508">
    <property type="term" value="P:proteolysis"/>
    <property type="evidence" value="ECO:0007669"/>
    <property type="project" value="InterPro"/>
</dbReference>
<organism evidence="8 9">
    <name type="scientific">Polarella glacialis</name>
    <name type="common">Dinoflagellate</name>
    <dbReference type="NCBI Taxonomy" id="89957"/>
    <lineage>
        <taxon>Eukaryota</taxon>
        <taxon>Sar</taxon>
        <taxon>Alveolata</taxon>
        <taxon>Dinophyceae</taxon>
        <taxon>Suessiales</taxon>
        <taxon>Suessiaceae</taxon>
        <taxon>Polarella</taxon>
    </lineage>
</organism>
<dbReference type="PANTHER" id="PTHR19411">
    <property type="entry name" value="PROTEIN BUD31-RELATED"/>
    <property type="match status" value="1"/>
</dbReference>
<sequence>MPRIRTLNTKKAPDGWDDVAPQLEEFANQMREAVNEPHEGKRRNESTWKITKIHWERSRYVYELFYKKKAISRELYDHLLMEKHGDASLIAKWKKPGFEYLCSLMAIDKRNSHFSTTAICRVPLHLRKSGAAQPSVTTGCISCSSQESGRLGGPIWWDSPRPADLVGWAKAGCPTAEKPGKKRKVEEEGEDAELEARAKALKRGVNPDERSAEVDALMATAAALRGSGAKGGQLKVHGGDDDDDVEEQGPQPTGAIDDDDGDITGAGESANSHLQIVMKTLVYSQPRGVYVRETSPVDGRAVWTRSPWVRSMLGEAPRPFLLTNAKPPPRSRFTVGVGAKNIVDASMELTSEGWVIWVKGKPGLTFKQGKKDDYFSVQQVQWPSSMDYIWRDEDFPPHPLVLGCDFPSLVWARSTDLRWGASQDGGGNAFFLWRKTESGVPELDGCDLIQQHVGQCWYVAVLDAMTSARPSLFPELLAPGSSWTEDDGSLRSDGQYVWKLFDGSSWMEVATDDVLPMMVLEDSPPSVDWGVAIDSDVLRSSYREEPSAWPQAKEDLMHSWQSVQQSLASAGLEVNKDISEVDAKLSELLRIAAQCEVGKDRVHRFFRLFQLSEERTALLQSMRGNLQQLVAEVSTLELQQRAHMFSELRSFWTCVLHLQEGLVRTDWYDWISEDKTARSGSLRFLLGKPFRSRPQRALWGMLLMKAVGKLFGSTAAVLNGGNLHMLFRTFVGPGAQTLQFRIGQLDPSLGMSGEMAWHSADWRHIYRSHEELFNQLYQWHEVEKRTAVMCSTEAGACFDLHDQRIVPRLGHCAHGWSVRSLRKRSDSPEDRDEVFIREPRSPDPFWIGWKEFVGQMNSVDVGFFPAK</sequence>
<comment type="subcellular location">
    <subcellularLocation>
        <location evidence="1">Nucleus</location>
    </subcellularLocation>
</comment>
<comment type="similarity">
    <text evidence="2">Belongs to the BUD31 (G10) family.</text>
</comment>
<dbReference type="GO" id="GO:0000398">
    <property type="term" value="P:mRNA splicing, via spliceosome"/>
    <property type="evidence" value="ECO:0007669"/>
    <property type="project" value="TreeGrafter"/>
</dbReference>
<reference evidence="8" key="1">
    <citation type="submission" date="2021-02" db="EMBL/GenBank/DDBJ databases">
        <authorList>
            <person name="Dougan E. K."/>
            <person name="Rhodes N."/>
            <person name="Thang M."/>
            <person name="Chan C."/>
        </authorList>
    </citation>
    <scope>NUCLEOTIDE SEQUENCE</scope>
</reference>
<feature type="region of interest" description="Disordered" evidence="6">
    <location>
        <begin position="172"/>
        <end position="191"/>
    </location>
</feature>
<dbReference type="AlphaFoldDB" id="A0A813D755"/>
<protein>
    <recommendedName>
        <fullName evidence="7">Calpain catalytic domain-containing protein</fullName>
    </recommendedName>
</protein>
<name>A0A813D755_POLGL</name>
<evidence type="ECO:0000256" key="2">
    <source>
        <dbReference type="ARBA" id="ARBA00005287"/>
    </source>
</evidence>
<evidence type="ECO:0000256" key="4">
    <source>
        <dbReference type="ARBA" id="ARBA00023242"/>
    </source>
</evidence>
<keyword evidence="9" id="KW-1185">Reference proteome</keyword>
<dbReference type="Proteomes" id="UP000654075">
    <property type="component" value="Unassembled WGS sequence"/>
</dbReference>
<dbReference type="InterPro" id="IPR038765">
    <property type="entry name" value="Papain-like_cys_pep_sf"/>
</dbReference>
<dbReference type="OrthoDB" id="277109at2759"/>
<feature type="region of interest" description="Disordered" evidence="6">
    <location>
        <begin position="227"/>
        <end position="268"/>
    </location>
</feature>
<dbReference type="PANTHER" id="PTHR19411:SF0">
    <property type="entry name" value="PROTEIN BUD31 HOMOLOG"/>
    <property type="match status" value="1"/>
</dbReference>
<keyword evidence="4" id="KW-0539">Nucleus</keyword>
<feature type="domain" description="Calpain catalytic" evidence="7">
    <location>
        <begin position="389"/>
        <end position="682"/>
    </location>
</feature>
<evidence type="ECO:0000256" key="1">
    <source>
        <dbReference type="ARBA" id="ARBA00004123"/>
    </source>
</evidence>
<evidence type="ECO:0000256" key="5">
    <source>
        <dbReference type="PROSITE-ProRule" id="PRU00239"/>
    </source>
</evidence>
<comment type="similarity">
    <text evidence="3">Belongs to the peptidase C2 family.</text>
</comment>
<comment type="caution">
    <text evidence="8">The sequence shown here is derived from an EMBL/GenBank/DDBJ whole genome shotgun (WGS) entry which is preliminary data.</text>
</comment>
<evidence type="ECO:0000313" key="8">
    <source>
        <dbReference type="EMBL" id="CAE8582547.1"/>
    </source>
</evidence>
<evidence type="ECO:0000256" key="3">
    <source>
        <dbReference type="ARBA" id="ARBA00007623"/>
    </source>
</evidence>
<dbReference type="Pfam" id="PF01125">
    <property type="entry name" value="BUD31"/>
    <property type="match status" value="1"/>
</dbReference>
<dbReference type="Pfam" id="PF00648">
    <property type="entry name" value="Peptidase_C2"/>
    <property type="match status" value="1"/>
</dbReference>
<dbReference type="InterPro" id="IPR001748">
    <property type="entry name" value="BUD31"/>
</dbReference>
<evidence type="ECO:0000259" key="7">
    <source>
        <dbReference type="PROSITE" id="PS50203"/>
    </source>
</evidence>
<dbReference type="PROSITE" id="PS50203">
    <property type="entry name" value="CALPAIN_CAT"/>
    <property type="match status" value="1"/>
</dbReference>
<dbReference type="EMBL" id="CAJNNV010000418">
    <property type="protein sequence ID" value="CAE8582547.1"/>
    <property type="molecule type" value="Genomic_DNA"/>
</dbReference>